<evidence type="ECO:0000256" key="2">
    <source>
        <dbReference type="PROSITE-ProRule" id="PRU00169"/>
    </source>
</evidence>
<dbReference type="Pfam" id="PF00072">
    <property type="entry name" value="Response_reg"/>
    <property type="match status" value="1"/>
</dbReference>
<dbReference type="InterPro" id="IPR001789">
    <property type="entry name" value="Sig_transdc_resp-reg_receiver"/>
</dbReference>
<gene>
    <name evidence="4" type="ORF">TSA1_19115</name>
</gene>
<name>A0A2M6UNJ8_9BRAD</name>
<evidence type="ECO:0000256" key="1">
    <source>
        <dbReference type="ARBA" id="ARBA00022553"/>
    </source>
</evidence>
<sequence>MNATDMVRQMGFDVLEAADADEAVKLLESVPEITVVFTDIQMPGSMDGLRLAEVIRHRWPPVLLLITSGQVSPAAADIPPGAQFIPKPYFPAQLHEQLEMLAGGRA</sequence>
<feature type="modified residue" description="4-aspartylphosphate" evidence="2">
    <location>
        <position position="39"/>
    </location>
</feature>
<dbReference type="SMART" id="SM00448">
    <property type="entry name" value="REC"/>
    <property type="match status" value="1"/>
</dbReference>
<dbReference type="EMBL" id="LFJC01000003">
    <property type="protein sequence ID" value="PIT06173.1"/>
    <property type="molecule type" value="Genomic_DNA"/>
</dbReference>
<comment type="caution">
    <text evidence="4">The sequence shown here is derived from an EMBL/GenBank/DDBJ whole genome shotgun (WGS) entry which is preliminary data.</text>
</comment>
<evidence type="ECO:0000259" key="3">
    <source>
        <dbReference type="PROSITE" id="PS50110"/>
    </source>
</evidence>
<dbReference type="PANTHER" id="PTHR44591:SF18">
    <property type="entry name" value="REGULATORY PROTEIN"/>
    <property type="match status" value="1"/>
</dbReference>
<dbReference type="InterPro" id="IPR050595">
    <property type="entry name" value="Bact_response_regulator"/>
</dbReference>
<keyword evidence="5" id="KW-1185">Reference proteome</keyword>
<dbReference type="InterPro" id="IPR011006">
    <property type="entry name" value="CheY-like_superfamily"/>
</dbReference>
<protein>
    <submittedName>
        <fullName evidence="4">Chemotaxis protein CheY</fullName>
    </submittedName>
</protein>
<dbReference type="PROSITE" id="PS50110">
    <property type="entry name" value="RESPONSE_REGULATORY"/>
    <property type="match status" value="1"/>
</dbReference>
<dbReference type="Proteomes" id="UP000228930">
    <property type="component" value="Unassembled WGS sequence"/>
</dbReference>
<organism evidence="4 5">
    <name type="scientific">Bradyrhizobium nitroreducens</name>
    <dbReference type="NCBI Taxonomy" id="709803"/>
    <lineage>
        <taxon>Bacteria</taxon>
        <taxon>Pseudomonadati</taxon>
        <taxon>Pseudomonadota</taxon>
        <taxon>Alphaproteobacteria</taxon>
        <taxon>Hyphomicrobiales</taxon>
        <taxon>Nitrobacteraceae</taxon>
        <taxon>Bradyrhizobium</taxon>
    </lineage>
</organism>
<dbReference type="SUPFAM" id="SSF52172">
    <property type="entry name" value="CheY-like"/>
    <property type="match status" value="1"/>
</dbReference>
<dbReference type="AlphaFoldDB" id="A0A2M6UNJ8"/>
<dbReference type="Gene3D" id="3.40.50.2300">
    <property type="match status" value="1"/>
</dbReference>
<keyword evidence="1 2" id="KW-0597">Phosphoprotein</keyword>
<evidence type="ECO:0000313" key="5">
    <source>
        <dbReference type="Proteomes" id="UP000228930"/>
    </source>
</evidence>
<accession>A0A2M6UNJ8</accession>
<dbReference type="GO" id="GO:0000160">
    <property type="term" value="P:phosphorelay signal transduction system"/>
    <property type="evidence" value="ECO:0007669"/>
    <property type="project" value="InterPro"/>
</dbReference>
<dbReference type="PANTHER" id="PTHR44591">
    <property type="entry name" value="STRESS RESPONSE REGULATOR PROTEIN 1"/>
    <property type="match status" value="1"/>
</dbReference>
<proteinExistence type="predicted"/>
<reference evidence="4 5" key="1">
    <citation type="submission" date="2015-06" db="EMBL/GenBank/DDBJ databases">
        <title>Comparative genome analysis of nirS-carrying Bradyrhizobium sp. strains.</title>
        <authorList>
            <person name="Ishii S."/>
            <person name="Jang J."/>
            <person name="Nishizawa T."/>
            <person name="Senoo K."/>
        </authorList>
    </citation>
    <scope>NUCLEOTIDE SEQUENCE [LARGE SCALE GENOMIC DNA]</scope>
    <source>
        <strain evidence="4 5">TSA1</strain>
    </source>
</reference>
<feature type="domain" description="Response regulatory" evidence="3">
    <location>
        <begin position="1"/>
        <end position="102"/>
    </location>
</feature>
<evidence type="ECO:0000313" key="4">
    <source>
        <dbReference type="EMBL" id="PIT06173.1"/>
    </source>
</evidence>